<reference evidence="11" key="1">
    <citation type="journal article" date="2020" name="Stud. Mycol.">
        <title>101 Dothideomycetes genomes: a test case for predicting lifestyles and emergence of pathogens.</title>
        <authorList>
            <person name="Haridas S."/>
            <person name="Albert R."/>
            <person name="Binder M."/>
            <person name="Bloem J."/>
            <person name="Labutti K."/>
            <person name="Salamov A."/>
            <person name="Andreopoulos B."/>
            <person name="Baker S."/>
            <person name="Barry K."/>
            <person name="Bills G."/>
            <person name="Bluhm B."/>
            <person name="Cannon C."/>
            <person name="Castanera R."/>
            <person name="Culley D."/>
            <person name="Daum C."/>
            <person name="Ezra D."/>
            <person name="Gonzalez J."/>
            <person name="Henrissat B."/>
            <person name="Kuo A."/>
            <person name="Liang C."/>
            <person name="Lipzen A."/>
            <person name="Lutzoni F."/>
            <person name="Magnuson J."/>
            <person name="Mondo S."/>
            <person name="Nolan M."/>
            <person name="Ohm R."/>
            <person name="Pangilinan J."/>
            <person name="Park H.-J."/>
            <person name="Ramirez L."/>
            <person name="Alfaro M."/>
            <person name="Sun H."/>
            <person name="Tritt A."/>
            <person name="Yoshinaga Y."/>
            <person name="Zwiers L.-H."/>
            <person name="Turgeon B."/>
            <person name="Goodwin S."/>
            <person name="Spatafora J."/>
            <person name="Crous P."/>
            <person name="Grigoriev I."/>
        </authorList>
    </citation>
    <scope>NUCLEOTIDE SEQUENCE</scope>
    <source>
        <strain evidence="11">CBS 161.51</strain>
    </source>
</reference>
<keyword evidence="8" id="KW-0862">Zinc</keyword>
<protein>
    <recommendedName>
        <fullName evidence="2">RBR-type E3 ubiquitin transferase</fullName>
        <ecNumber evidence="2">2.3.2.31</ecNumber>
    </recommendedName>
</protein>
<dbReference type="InterPro" id="IPR002867">
    <property type="entry name" value="IBR_dom"/>
</dbReference>
<dbReference type="GO" id="GO:0008270">
    <property type="term" value="F:zinc ion binding"/>
    <property type="evidence" value="ECO:0007669"/>
    <property type="project" value="UniProtKB-KW"/>
</dbReference>
<evidence type="ECO:0000256" key="6">
    <source>
        <dbReference type="ARBA" id="ARBA00022771"/>
    </source>
</evidence>
<comment type="catalytic activity">
    <reaction evidence="1">
        <text>[E2 ubiquitin-conjugating enzyme]-S-ubiquitinyl-L-cysteine + [acceptor protein]-L-lysine = [E2 ubiquitin-conjugating enzyme]-L-cysteine + [acceptor protein]-N(6)-ubiquitinyl-L-lysine.</text>
        <dbReference type="EC" id="2.3.2.31"/>
    </reaction>
</comment>
<keyword evidence="7" id="KW-0833">Ubl conjugation pathway</keyword>
<dbReference type="EMBL" id="ML976101">
    <property type="protein sequence ID" value="KAF1938553.1"/>
    <property type="molecule type" value="Genomic_DNA"/>
</dbReference>
<evidence type="ECO:0000256" key="4">
    <source>
        <dbReference type="ARBA" id="ARBA00022723"/>
    </source>
</evidence>
<dbReference type="PROSITE" id="PS51873">
    <property type="entry name" value="TRIAD"/>
    <property type="match status" value="1"/>
</dbReference>
<feature type="compositionally biased region" description="Basic and acidic residues" evidence="9">
    <location>
        <begin position="24"/>
        <end position="40"/>
    </location>
</feature>
<evidence type="ECO:0000256" key="1">
    <source>
        <dbReference type="ARBA" id="ARBA00001798"/>
    </source>
</evidence>
<dbReference type="OrthoDB" id="10009520at2759"/>
<dbReference type="AlphaFoldDB" id="A0A6A5SES6"/>
<dbReference type="GO" id="GO:0061630">
    <property type="term" value="F:ubiquitin protein ligase activity"/>
    <property type="evidence" value="ECO:0007669"/>
    <property type="project" value="UniProtKB-EC"/>
</dbReference>
<dbReference type="Gene3D" id="1.20.120.1750">
    <property type="match status" value="1"/>
</dbReference>
<dbReference type="CDD" id="cd22584">
    <property type="entry name" value="Rcat_RBR_unk"/>
    <property type="match status" value="1"/>
</dbReference>
<feature type="compositionally biased region" description="Pro residues" evidence="9">
    <location>
        <begin position="82"/>
        <end position="97"/>
    </location>
</feature>
<keyword evidence="5" id="KW-0677">Repeat</keyword>
<evidence type="ECO:0000256" key="8">
    <source>
        <dbReference type="ARBA" id="ARBA00022833"/>
    </source>
</evidence>
<evidence type="ECO:0000313" key="12">
    <source>
        <dbReference type="Proteomes" id="UP000800038"/>
    </source>
</evidence>
<accession>A0A6A5SES6</accession>
<keyword evidence="6" id="KW-0863">Zinc-finger</keyword>
<dbReference type="SUPFAM" id="SSF57850">
    <property type="entry name" value="RING/U-box"/>
    <property type="match status" value="1"/>
</dbReference>
<dbReference type="EC" id="2.3.2.31" evidence="2"/>
<evidence type="ECO:0000313" key="11">
    <source>
        <dbReference type="EMBL" id="KAF1938553.1"/>
    </source>
</evidence>
<dbReference type="PANTHER" id="PTHR11685">
    <property type="entry name" value="RBR FAMILY RING FINGER AND IBR DOMAIN-CONTAINING"/>
    <property type="match status" value="1"/>
</dbReference>
<dbReference type="InterPro" id="IPR044066">
    <property type="entry name" value="TRIAD_supradom"/>
</dbReference>
<feature type="region of interest" description="Disordered" evidence="9">
    <location>
        <begin position="1"/>
        <end position="46"/>
    </location>
</feature>
<sequence length="621" mass="68236">MGSKLSKVRSHVKAPTSAVALAQLRHDSDSANAKEERQEAAPRLPNTFAATNMEQASERAAAFELFLVEHNLMSMQYGDIDPTPPPTNTMPPPPPPAQWQSGQPPLGEPDVECIICCMQLPSKDPKYVKEVIEPCRSCNSAYCASCVKNMFINACKDTTRMPPRCCVQIQLHHARPFLSKEEIAEFKAKYEEWHTPKPFYCPKPICSAFIPERLIPEHARTSNKSKRIDSGIGTPTPTTFACPTCEASICADCRQTAHPNCMCNVTEFGIDTETSALLKSWGYKQCPKCGHGLKKMFGCSHMECRCGAHFCYRCMLSREECAGECYEDDEDEESDAEPDEIDEPIPEPVAGSHVPQHATAEVTTPPSTPTDEPRTATPPQAIPRPRNLDGGGQRYWEEQELNFGDEPTEDIQDRSWSCRHDFSTYKITLAKAIANDPSVTEMECVKCWCAVHPEIEAPKSSANTLEKTVPSGVGGSPRGILRGLGRGRGRGRGRFVPPRGLFRADTTIGTAPHLTTTISSPLSQSAPVRETLPMEDVQYKDCVVDTYGNIIATTEPNVQRRASEDDLLRTLVSPRESTGEAALGTPSHVFTTTTCQFSFAHECDSCGLLVCASCKDITLAT</sequence>
<feature type="compositionally biased region" description="Basic residues" evidence="9">
    <location>
        <begin position="1"/>
        <end position="12"/>
    </location>
</feature>
<evidence type="ECO:0000256" key="2">
    <source>
        <dbReference type="ARBA" id="ARBA00012251"/>
    </source>
</evidence>
<feature type="compositionally biased region" description="Acidic residues" evidence="9">
    <location>
        <begin position="329"/>
        <end position="345"/>
    </location>
</feature>
<feature type="region of interest" description="Disordered" evidence="9">
    <location>
        <begin position="79"/>
        <end position="104"/>
    </location>
</feature>
<feature type="compositionally biased region" description="Gly residues" evidence="9">
    <location>
        <begin position="472"/>
        <end position="484"/>
    </location>
</feature>
<feature type="domain" description="RING-type" evidence="10">
    <location>
        <begin position="109"/>
        <end position="332"/>
    </location>
</feature>
<name>A0A6A5SES6_9PLEO</name>
<organism evidence="11 12">
    <name type="scientific">Clathrospora elynae</name>
    <dbReference type="NCBI Taxonomy" id="706981"/>
    <lineage>
        <taxon>Eukaryota</taxon>
        <taxon>Fungi</taxon>
        <taxon>Dikarya</taxon>
        <taxon>Ascomycota</taxon>
        <taxon>Pezizomycotina</taxon>
        <taxon>Dothideomycetes</taxon>
        <taxon>Pleosporomycetidae</taxon>
        <taxon>Pleosporales</taxon>
        <taxon>Diademaceae</taxon>
        <taxon>Clathrospora</taxon>
    </lineage>
</organism>
<dbReference type="Pfam" id="PF01485">
    <property type="entry name" value="IBR"/>
    <property type="match status" value="1"/>
</dbReference>
<keyword evidence="4" id="KW-0479">Metal-binding</keyword>
<keyword evidence="12" id="KW-1185">Reference proteome</keyword>
<gene>
    <name evidence="11" type="ORF">EJ02DRAFT_410122</name>
</gene>
<evidence type="ECO:0000259" key="10">
    <source>
        <dbReference type="PROSITE" id="PS51873"/>
    </source>
</evidence>
<evidence type="ECO:0000256" key="9">
    <source>
        <dbReference type="SAM" id="MobiDB-lite"/>
    </source>
</evidence>
<feature type="region of interest" description="Disordered" evidence="9">
    <location>
        <begin position="329"/>
        <end position="392"/>
    </location>
</feature>
<evidence type="ECO:0000256" key="3">
    <source>
        <dbReference type="ARBA" id="ARBA00022679"/>
    </source>
</evidence>
<evidence type="ECO:0000256" key="5">
    <source>
        <dbReference type="ARBA" id="ARBA00022737"/>
    </source>
</evidence>
<dbReference type="Proteomes" id="UP000800038">
    <property type="component" value="Unassembled WGS sequence"/>
</dbReference>
<dbReference type="GO" id="GO:0016567">
    <property type="term" value="P:protein ubiquitination"/>
    <property type="evidence" value="ECO:0007669"/>
    <property type="project" value="InterPro"/>
</dbReference>
<evidence type="ECO:0000256" key="7">
    <source>
        <dbReference type="ARBA" id="ARBA00022786"/>
    </source>
</evidence>
<proteinExistence type="predicted"/>
<keyword evidence="3" id="KW-0808">Transferase</keyword>
<dbReference type="InterPro" id="IPR031127">
    <property type="entry name" value="E3_UB_ligase_RBR"/>
</dbReference>
<feature type="region of interest" description="Disordered" evidence="9">
    <location>
        <begin position="461"/>
        <end position="499"/>
    </location>
</feature>